<evidence type="ECO:0000313" key="2">
    <source>
        <dbReference type="EMBL" id="KYG62222.1"/>
    </source>
</evidence>
<accession>A0A150WGT8</accession>
<dbReference type="OrthoDB" id="5292663at2"/>
<evidence type="ECO:0000313" key="3">
    <source>
        <dbReference type="Proteomes" id="UP000075391"/>
    </source>
</evidence>
<organism evidence="2 3">
    <name type="scientific">Bdellovibrio bacteriovorus</name>
    <dbReference type="NCBI Taxonomy" id="959"/>
    <lineage>
        <taxon>Bacteria</taxon>
        <taxon>Pseudomonadati</taxon>
        <taxon>Bdellovibrionota</taxon>
        <taxon>Bdellovibrionia</taxon>
        <taxon>Bdellovibrionales</taxon>
        <taxon>Pseudobdellovibrionaceae</taxon>
        <taxon>Bdellovibrio</taxon>
    </lineage>
</organism>
<dbReference type="EMBL" id="LUKF01000016">
    <property type="protein sequence ID" value="KYG62222.1"/>
    <property type="molecule type" value="Genomic_DNA"/>
</dbReference>
<dbReference type="AlphaFoldDB" id="A0A150WGT8"/>
<dbReference type="RefSeq" id="WP_063244324.1">
    <property type="nucleotide sequence ID" value="NZ_LUKF01000016.1"/>
</dbReference>
<feature type="coiled-coil region" evidence="1">
    <location>
        <begin position="92"/>
        <end position="119"/>
    </location>
</feature>
<proteinExistence type="predicted"/>
<sequence>MKNEKGFAVILLLACLPVLISGLLLLSSVFGFMQSDLAMKYQCRVHGQQGQKQVAPHLEKLLSLNVTARRLKIEEVAAYAKIAASAGNPPALAAAKARLIKIQNQKRQLDLKQKQLINQANMSLASSFSKTRKELTKNQESLSNILFISNGFHVSGTRPTLAVRPDSSDTAPTYSPVPGFEEKQALAHEWQYTLAVRKPFSQFLEGRFQFRKACAVSLSEENTTWVPKIIKGKFSLKSVW</sequence>
<gene>
    <name evidence="2" type="ORF">AZI85_08510</name>
</gene>
<reference evidence="2 3" key="1">
    <citation type="submission" date="2016-03" db="EMBL/GenBank/DDBJ databases">
        <authorList>
            <person name="Ploux O."/>
        </authorList>
    </citation>
    <scope>NUCLEOTIDE SEQUENCE [LARGE SCALE GENOMIC DNA]</scope>
    <source>
        <strain evidence="2 3">BER2</strain>
    </source>
</reference>
<protein>
    <submittedName>
        <fullName evidence="2">Uncharacterized protein</fullName>
    </submittedName>
</protein>
<name>A0A150WGT8_BDEBC</name>
<comment type="caution">
    <text evidence="2">The sequence shown here is derived from an EMBL/GenBank/DDBJ whole genome shotgun (WGS) entry which is preliminary data.</text>
</comment>
<keyword evidence="1" id="KW-0175">Coiled coil</keyword>
<dbReference type="Proteomes" id="UP000075391">
    <property type="component" value="Unassembled WGS sequence"/>
</dbReference>
<evidence type="ECO:0000256" key="1">
    <source>
        <dbReference type="SAM" id="Coils"/>
    </source>
</evidence>